<dbReference type="InterPro" id="IPR050708">
    <property type="entry name" value="T6SS_VgrG/RHS"/>
</dbReference>
<dbReference type="InterPro" id="IPR022385">
    <property type="entry name" value="Rhs_assc_core"/>
</dbReference>
<dbReference type="EMBL" id="JACHJW010000001">
    <property type="protein sequence ID" value="MBB4960020.1"/>
    <property type="molecule type" value="Genomic_DNA"/>
</dbReference>
<dbReference type="SUPFAM" id="SSF49899">
    <property type="entry name" value="Concanavalin A-like lectins/glucanases"/>
    <property type="match status" value="3"/>
</dbReference>
<dbReference type="Gene3D" id="2.60.120.200">
    <property type="match status" value="3"/>
</dbReference>
<organism evidence="6 7">
    <name type="scientific">Micromonospora polyrhachis</name>
    <dbReference type="NCBI Taxonomy" id="1282883"/>
    <lineage>
        <taxon>Bacteria</taxon>
        <taxon>Bacillati</taxon>
        <taxon>Actinomycetota</taxon>
        <taxon>Actinomycetes</taxon>
        <taxon>Micromonosporales</taxon>
        <taxon>Micromonosporaceae</taxon>
        <taxon>Micromonospora</taxon>
    </lineage>
</organism>
<dbReference type="PANTHER" id="PTHR32305">
    <property type="match status" value="1"/>
</dbReference>
<gene>
    <name evidence="6" type="ORF">FHR38_003753</name>
</gene>
<dbReference type="NCBIfam" id="TIGR01643">
    <property type="entry name" value="YD_repeat_2x"/>
    <property type="match status" value="9"/>
</dbReference>
<keyword evidence="7" id="KW-1185">Reference proteome</keyword>
<dbReference type="Pfam" id="PF20148">
    <property type="entry name" value="DUF6531"/>
    <property type="match status" value="1"/>
</dbReference>
<dbReference type="CDD" id="cd00110">
    <property type="entry name" value="LamG"/>
    <property type="match status" value="1"/>
</dbReference>
<dbReference type="InterPro" id="IPR056823">
    <property type="entry name" value="TEN-like_YD-shell"/>
</dbReference>
<dbReference type="InterPro" id="IPR036844">
    <property type="entry name" value="Hint_dom_sf"/>
</dbReference>
<dbReference type="Gene3D" id="2.180.10.10">
    <property type="entry name" value="RHS repeat-associated core"/>
    <property type="match status" value="4"/>
</dbReference>
<dbReference type="Pfam" id="PF05593">
    <property type="entry name" value="RHS_repeat"/>
    <property type="match status" value="10"/>
</dbReference>
<dbReference type="CDD" id="cd00081">
    <property type="entry name" value="Hint"/>
    <property type="match status" value="1"/>
</dbReference>
<evidence type="ECO:0000313" key="7">
    <source>
        <dbReference type="Proteomes" id="UP000578819"/>
    </source>
</evidence>
<dbReference type="SMART" id="SM00560">
    <property type="entry name" value="LamGL"/>
    <property type="match status" value="1"/>
</dbReference>
<accession>A0A7W7WQH2</accession>
<dbReference type="NCBIfam" id="NF033679">
    <property type="entry name" value="DNRLRE_dom"/>
    <property type="match status" value="1"/>
</dbReference>
<evidence type="ECO:0000256" key="4">
    <source>
        <dbReference type="SAM" id="MobiDB-lite"/>
    </source>
</evidence>
<dbReference type="Pfam" id="PF25023">
    <property type="entry name" value="TEN_YD-shell"/>
    <property type="match status" value="2"/>
</dbReference>
<dbReference type="InterPro" id="IPR003587">
    <property type="entry name" value="Hint_dom_N"/>
</dbReference>
<dbReference type="SMART" id="SM00282">
    <property type="entry name" value="LamG"/>
    <property type="match status" value="2"/>
</dbReference>
<dbReference type="PROSITE" id="PS50818">
    <property type="entry name" value="INTEIN_C_TER"/>
    <property type="match status" value="1"/>
</dbReference>
<dbReference type="SUPFAM" id="SSF51294">
    <property type="entry name" value="Hedgehog/intein (Hint) domain"/>
    <property type="match status" value="1"/>
</dbReference>
<feature type="compositionally biased region" description="Basic and acidic residues" evidence="4">
    <location>
        <begin position="3453"/>
        <end position="3494"/>
    </location>
</feature>
<feature type="domain" description="Laminin G" evidence="5">
    <location>
        <begin position="1241"/>
        <end position="1429"/>
    </location>
</feature>
<reference evidence="6 7" key="1">
    <citation type="submission" date="2020-08" db="EMBL/GenBank/DDBJ databases">
        <title>Sequencing the genomes of 1000 actinobacteria strains.</title>
        <authorList>
            <person name="Klenk H.-P."/>
        </authorList>
    </citation>
    <scope>NUCLEOTIDE SEQUENCE [LARGE SCALE GENOMIC DNA]</scope>
    <source>
        <strain evidence="6 7">DSM 45886</strain>
    </source>
</reference>
<dbReference type="InterPro" id="IPR006530">
    <property type="entry name" value="YD"/>
</dbReference>
<evidence type="ECO:0000256" key="2">
    <source>
        <dbReference type="ARBA" id="ARBA00022737"/>
    </source>
</evidence>
<dbReference type="NCBIfam" id="TIGR01443">
    <property type="entry name" value="intein_Cterm"/>
    <property type="match status" value="1"/>
</dbReference>
<feature type="region of interest" description="Disordered" evidence="4">
    <location>
        <begin position="3427"/>
        <end position="3501"/>
    </location>
</feature>
<dbReference type="InterPro" id="IPR030934">
    <property type="entry name" value="Intein_C"/>
</dbReference>
<dbReference type="InterPro" id="IPR031325">
    <property type="entry name" value="RHS_repeat"/>
</dbReference>
<dbReference type="InterPro" id="IPR013320">
    <property type="entry name" value="ConA-like_dom_sf"/>
</dbReference>
<protein>
    <submittedName>
        <fullName evidence="6">RHS repeat-associated protein</fullName>
    </submittedName>
</protein>
<dbReference type="InterPro" id="IPR045351">
    <property type="entry name" value="DUF6531"/>
</dbReference>
<keyword evidence="3" id="KW-1015">Disulfide bond</keyword>
<keyword evidence="1" id="KW-0732">Signal</keyword>
<dbReference type="PROSITE" id="PS50025">
    <property type="entry name" value="LAM_G_DOMAIN"/>
    <property type="match status" value="1"/>
</dbReference>
<comment type="caution">
    <text evidence="6">The sequence shown here is derived from an EMBL/GenBank/DDBJ whole genome shotgun (WGS) entry which is preliminary data.</text>
</comment>
<feature type="compositionally biased region" description="Gly residues" evidence="4">
    <location>
        <begin position="3427"/>
        <end position="3441"/>
    </location>
</feature>
<dbReference type="Proteomes" id="UP000578819">
    <property type="component" value="Unassembled WGS sequence"/>
</dbReference>
<dbReference type="InterPro" id="IPR006558">
    <property type="entry name" value="LamG-like"/>
</dbReference>
<evidence type="ECO:0000256" key="1">
    <source>
        <dbReference type="ARBA" id="ARBA00022729"/>
    </source>
</evidence>
<feature type="region of interest" description="Disordered" evidence="4">
    <location>
        <begin position="119"/>
        <end position="146"/>
    </location>
</feature>
<proteinExistence type="predicted"/>
<evidence type="ECO:0000256" key="3">
    <source>
        <dbReference type="ARBA" id="ARBA00023157"/>
    </source>
</evidence>
<dbReference type="RefSeq" id="WP_221449080.1">
    <property type="nucleotide sequence ID" value="NZ_JACHJW010000001.1"/>
</dbReference>
<dbReference type="PANTHER" id="PTHR32305:SF17">
    <property type="entry name" value="TRNA NUCLEASE WAPA"/>
    <property type="match status" value="1"/>
</dbReference>
<dbReference type="InterPro" id="IPR001791">
    <property type="entry name" value="Laminin_G"/>
</dbReference>
<dbReference type="Gene3D" id="2.170.16.10">
    <property type="entry name" value="Hedgehog/Intein (Hint) domain"/>
    <property type="match status" value="1"/>
</dbReference>
<dbReference type="SMART" id="SM00306">
    <property type="entry name" value="HintN"/>
    <property type="match status" value="1"/>
</dbReference>
<dbReference type="Pfam" id="PF13385">
    <property type="entry name" value="Laminin_G_3"/>
    <property type="match status" value="3"/>
</dbReference>
<feature type="region of interest" description="Disordered" evidence="4">
    <location>
        <begin position="3252"/>
        <end position="3283"/>
    </location>
</feature>
<dbReference type="Gene3D" id="1.20.120.20">
    <property type="entry name" value="Apolipoprotein"/>
    <property type="match status" value="1"/>
</dbReference>
<name>A0A7W7WQH2_9ACTN</name>
<evidence type="ECO:0000259" key="5">
    <source>
        <dbReference type="PROSITE" id="PS50025"/>
    </source>
</evidence>
<sequence length="3551" mass="372829">MLKKGSIMGGYQQYGRRPGKQAAGGRTRRIAIVTAAVMLLSFVTPTKAEPGPDPFPLGWLWSALRTARAAAAPLITGLPVQPWGAKRGPETASYADTRAGRGNGLLPGRGIGAVEAYEPPTRQRGHASVTPSLGDDASFSPTKSRRVADAASATSDLYANPDGSYTRKVHELPVNYKRTDGKWTPIDPNLSRSADGRYRQRANSVGLDFAPRADDTNLATVEVDAGHAVSYALAGAAKVAPVVTGDTVTYANAMPGVDLRFESRATEVKEFIVLRSADAPTSYVFPMRLRGLTPKLAADGSVTLHDRKGAVRATIPAGYMEDSRFDPQTGAFTRSYGVRYELVNAGGPALKVTIDAGWLRDPARVFPVTVDPTTNFGNTGDTYAYSSQPGNHGSEDELLAGTWNGSAKAHSFMHFNNFALAYGGSKLSAVSLKIFNSWAGTCTAKPFTVHPITQSWTESGVTSYPGPSFGASIGSVTANPGPACTNTGGNRSIGTWMTVPLTVDTFQSWALGGTNNGLAVSASQTDITQWKRFTSRNGPAGYGPYLQVTYTATPPQVDAQYPPDGHAVSSLTPELLVAAHDPDNSATPLTYNFALYNKAGNKIKESGATSSRSWVVPSGTLAWGQTYHWTVLASDGSLTSSSQTINTLTTPVPQPLITSGLGQNGGQGFEPSVANYTTSATDATIATVGPALSIVRSYNSQDPRVELAFGAGWSSLADTRATEQRDAAGVLQTVVVTYPGGQDVAFGRNTDGSFAPPLGRFATFTAVTGGYRLVDKDGTTYTFTAATGVTGRYGVTSIADAQGRTETFVYDSANRLATIRSAAGRALHLTWSTPTGASTAHVATVVTDPATPGAPETAATWRYGYTGDQLTKVCPPTSTTACTTYTYGTGSLYPTTLMNAAPKSYWRLDERSGTTATSEMLDNQGTDASTYTDVTLGQAGPLPGSTAKAAGFNGTSSLVRLPAQLSGAATNLAVSMWFKANAGDQGPLFSYQADPVTGGATTAGNYTPALYLGTSGKLRGQFWDNSINPITTSGSVADGQWHHVVLTAAGNKQWMYLDGALVGTKTGAIQTINAYSTANMYLGAGFLGGAWPDQPHYTGGTENTGHAAYLKGTVSDAALFDRSLTADEVATIHATATKVARPLTSVVRPSGNPSATIAYDSATGTVTQVTDANGGVWKLNRATVSGSSQVYAGTVLSGGPADYWRLGETGTTDAINEVNGSTATHNAVTLGTTGGPFGDASVATFDGTSSYLKLADGYVPTSGPHSISLWFRTTSGNRTLFSYQADPISKTSTPLGYTPALYIGASGKLHGQFYRSSSGMFSSEASVADGQWHHVVLAAGTTSQSLYLDGELVDTKASTVGHTGQNQVYVGAGFLGGVWPDQTLNNTGTNTGYPTYFQGDIAEVAFYRTQLSEAQAAAQFEARGETAGVPAKTVTVTDPGGRTLANVYDVATGRQVAETDALGNQTQYGYDVRGFLRTVIDPNGNVTTTEHDVRGNIVSHTTCQDRTASRCSTVYFTYYPDATSTALTPDPRNDVLLTVRDGRSASATDNTYLTTYAYDAKGNRISTTDPLGRVTRTAYTDGTTVPALDGGYAPAGLPMTVTTPGGAVQSVGYYASGDVAKVTDPVGKVTTYRYDGLGRAVTETETTDTFPAGLVTTYEYDKLDRLVKRTDPATTNRVTGAVHTPVTTTVYDADGLVVTQTIADLTGGDASRTEKTTYNAYGQQTSTTDATGKTTRFEYDAYGNPIKELDADGGEIRSSYDATGNLLTSTLVGYVGDPNDPGPATDLIVESRSYDPAGRLAAQTDAMGWVTAFTYTDNGLTAKVVRKDPATGASFVVQEDSYDGAGNLVSRKTQNGTSTTTYAVDAAGRPTSSTLDPTGLKRTLSYNYSRDDNLVAETLSDPTGELARSETMYDPMGRVVTETTHNSLMTPVGRWRLNQTTGATAKDTAGNNPAAATDVTWSTERGGAATFNGTSSYLATDSPAVDSARSFTVAAWVKLTDNTARRKVLATVGEQQSSFELRYDNSNNRWRFVMKYADVPDAGGTAANSTSVPALNTWTHLAGVYDATTGALSLYVNGVKEGSSAHVTPFTTQGPLLIGAGIYNAERGDYWKGGISDVQAYSRVLTAAEIGKVHAGTAPAADAGVIRTSYKLDADGLTRAMTDPNGNVTNYDYDEAGRPTVVVGPAVQSEPNGGAAALVRPISYTGYDTFGMEVESRDPNGNVVVSEYDAEGREVATRMPSYTPPGSTTPITPVTTNAYDALGQLTSSTDALGRITRYAYDQFGRVSKVTDPNQGVTSYTYDPLGDQLSMTDPTGAKSTATYDYLGNQLTTTDVVRQTGAAYTTRYTYGTNGLLASVKTPAGATTSMTYNAAGETLSVTDAANNRTTYTYNGSGEQTRITQPDGTYHTTEYDMAGRETAEKTYSATGTLLQSESDRYDPAGNIIASTDARGSTTTFTYDPTGLVTSAVQPISGSDSITTSFGYDAGGNQTRFTDGRGHSYLTTYNTWNLPESQIDPATTTYRNLADRSFTVAYNAAGDQTRAFLPGGVTLDYEYDVNGNLIRQSGAGAEVTTGDRSFGYDIGGRVTSATTPAGTNTFTYDDRDMLLSTSGPSGSSSFTYTADGLLASRTDAAGTTSYDYDPAGRLALLVNATAGVRAVYAYDNMSQVKTITYGSGGGTRTFGYDPLHRLVTDEVKSAAGATVGKITYGYDANGNETSKTTSGFAGSASNTYTYDLADRLTSWSTGSTTTVYAYDKSGNRVQVGDRLFSYDERNQLVGDNKGTTYRYTARGTLAATVGGGETLATKTDAFGQIRSQGVGGSGAETYDYDALGRVLRAGFSYSGAGNDLAGDGTAVYTRDPEADLVGEMAGGTKRIAWTDQHDDVVGQLDPTAATMAGSTTYDPLGRVLATSGMIGNLGYQSEWTDRLTGRVNMLTRWYNTDTGQFDTRDNAEVDPVPDAVAANRFAYADDNPMTVTDPDGEWGIKSLVKKVKKAAKRVVKTVKKTVKKVAKKVKKAVKKVVHKVRKAVKKVKKAVSRAYHKVKKAVVKKYKQVRKWVSHKVAKVKQKVKRIYNKVKQAGKAVVAKASRAIKKTVNKVKDAYHASAKWVKDHKNAILEVAAIGAGIVAGLACTAATAGVGAVACMVGAAAVINVAKDAAQGDIDDLGDVLGSAGTGALQGLMGGVGGAIGGRLAAGVTSKLGGLAGSFVGRSAGGAISGGVGDAVSQFMLTGHVDASGVVVSAGIGAVFGGFAKGGASRRGPPDSDGAPRGNGSGCTHSFDPNTRVLMADGSTRPIKDVNVGDRVKATDPTTGVTSARKVEALHLNRDADLTDVTVTGNGRTTTLHTTQHHPFWDQSVKQWRNAADLKANSSILVDPSGTTQRVTKVRNFVGDRYMRDLTVANDHTYYVLAASAPVLVHNCPAGGDGGGSGGGGGGRGNGGGGRADDDNPYSNWDDIHGGPDLNRRPGGVEEGEAGERLRRRQAQDRTSEESEARAKTANATSAVAKDVGKIVNNGSSHANDPISSVAVTAVFVGTAIRRGWKNWRNNRRGGG</sequence>
<keyword evidence="2" id="KW-0677">Repeat</keyword>
<evidence type="ECO:0000313" key="6">
    <source>
        <dbReference type="EMBL" id="MBB4960020.1"/>
    </source>
</evidence>
<feature type="region of interest" description="Disordered" evidence="4">
    <location>
        <begin position="1"/>
        <end position="26"/>
    </location>
</feature>
<feature type="region of interest" description="Disordered" evidence="4">
    <location>
        <begin position="86"/>
        <end position="107"/>
    </location>
</feature>
<dbReference type="NCBIfam" id="TIGR03696">
    <property type="entry name" value="Rhs_assc_core"/>
    <property type="match status" value="1"/>
</dbReference>